<feature type="non-terminal residue" evidence="2">
    <location>
        <position position="84"/>
    </location>
</feature>
<sequence>ILDSLAAIAIIIAHTNTSSLPKDDIELIIINVLIIVFMVKEEKVAHSTNNASESNDPSAHKISNGNTSPEHETPLRTVSVAEEC</sequence>
<feature type="compositionally biased region" description="Polar residues" evidence="1">
    <location>
        <begin position="46"/>
        <end position="68"/>
    </location>
</feature>
<evidence type="ECO:0000256" key="1">
    <source>
        <dbReference type="SAM" id="MobiDB-lite"/>
    </source>
</evidence>
<dbReference type="OrthoDB" id="2355212at2759"/>
<proteinExistence type="predicted"/>
<feature type="region of interest" description="Disordered" evidence="1">
    <location>
        <begin position="46"/>
        <end position="84"/>
    </location>
</feature>
<accession>A0A9N9FN94</accession>
<gene>
    <name evidence="2" type="ORF">RFULGI_LOCUS4396</name>
</gene>
<dbReference type="AlphaFoldDB" id="A0A9N9FN94"/>
<dbReference type="EMBL" id="CAJVPZ010004356">
    <property type="protein sequence ID" value="CAG8545113.1"/>
    <property type="molecule type" value="Genomic_DNA"/>
</dbReference>
<keyword evidence="3" id="KW-1185">Reference proteome</keyword>
<organism evidence="2 3">
    <name type="scientific">Racocetra fulgida</name>
    <dbReference type="NCBI Taxonomy" id="60492"/>
    <lineage>
        <taxon>Eukaryota</taxon>
        <taxon>Fungi</taxon>
        <taxon>Fungi incertae sedis</taxon>
        <taxon>Mucoromycota</taxon>
        <taxon>Glomeromycotina</taxon>
        <taxon>Glomeromycetes</taxon>
        <taxon>Diversisporales</taxon>
        <taxon>Gigasporaceae</taxon>
        <taxon>Racocetra</taxon>
    </lineage>
</organism>
<name>A0A9N9FN94_9GLOM</name>
<comment type="caution">
    <text evidence="2">The sequence shown here is derived from an EMBL/GenBank/DDBJ whole genome shotgun (WGS) entry which is preliminary data.</text>
</comment>
<dbReference type="Proteomes" id="UP000789396">
    <property type="component" value="Unassembled WGS sequence"/>
</dbReference>
<reference evidence="2" key="1">
    <citation type="submission" date="2021-06" db="EMBL/GenBank/DDBJ databases">
        <authorList>
            <person name="Kallberg Y."/>
            <person name="Tangrot J."/>
            <person name="Rosling A."/>
        </authorList>
    </citation>
    <scope>NUCLEOTIDE SEQUENCE</scope>
    <source>
        <strain evidence="2">IN212</strain>
    </source>
</reference>
<evidence type="ECO:0000313" key="2">
    <source>
        <dbReference type="EMBL" id="CAG8545113.1"/>
    </source>
</evidence>
<protein>
    <submittedName>
        <fullName evidence="2">15217_t:CDS:1</fullName>
    </submittedName>
</protein>
<evidence type="ECO:0000313" key="3">
    <source>
        <dbReference type="Proteomes" id="UP000789396"/>
    </source>
</evidence>